<reference evidence="2" key="1">
    <citation type="submission" date="2019-02" db="EMBL/GenBank/DDBJ databases">
        <authorList>
            <consortium name="Genoscope - CEA"/>
            <person name="William W."/>
        </authorList>
    </citation>
    <scope>NUCLEOTIDE SEQUENCE [LARGE SCALE GENOMIC DNA]</scope>
    <source>
        <strain evidence="2">YSy11</strain>
    </source>
</reference>
<proteinExistence type="predicted"/>
<feature type="signal peptide" evidence="1">
    <location>
        <begin position="1"/>
        <end position="21"/>
    </location>
</feature>
<dbReference type="RefSeq" id="WP_150549167.1">
    <property type="nucleotide sequence ID" value="NZ_LR215729.2"/>
</dbReference>
<protein>
    <recommendedName>
        <fullName evidence="3">Pilin (Type 1 fimbria component protein)</fullName>
    </recommendedName>
</protein>
<accession>A0A653E811</accession>
<gene>
    <name evidence="2" type="ORF">PMYSY11_3816</name>
</gene>
<keyword evidence="1" id="KW-0732">Signal</keyword>
<sequence>MKTSFLAANARALLVPTTLSALTGLLFTGDALASCSGVENWECRFSALNTIYSGMTAVNNDIVAGTVIGNVTVNYQYSCSIPMSSGDRTIRFGMATENNVRSGADLLTNVDGLTYRVAGGVSVGSDPFLTKLGGVNNRVQIDAIRPANGNADTCVEGSNSVKVFDVIKDGQITDTTHIALDFPRTVSFMTARYSNAATNTKTLRVVPSVATIDAAATTCTMTAPTNVVFPTIPTRLGDTKPSKDFKFSWTCSSIANTTTSFSAPGYVPVSGGEGIQDEKTRVILKLKNTETGAYIPFGTEQAKQIPSGGTDISFTAELSQLERLNPGEFGFDVIYTTFYK</sequence>
<evidence type="ECO:0000256" key="1">
    <source>
        <dbReference type="SAM" id="SignalP"/>
    </source>
</evidence>
<organism evidence="2">
    <name type="scientific">Pseudomonas marincola</name>
    <dbReference type="NCBI Taxonomy" id="437900"/>
    <lineage>
        <taxon>Bacteria</taxon>
        <taxon>Pseudomonadati</taxon>
        <taxon>Pseudomonadota</taxon>
        <taxon>Gammaproteobacteria</taxon>
        <taxon>Pseudomonadales</taxon>
        <taxon>Pseudomonadaceae</taxon>
        <taxon>Pseudomonas</taxon>
    </lineage>
</organism>
<name>A0A653E811_9PSED</name>
<dbReference type="EMBL" id="LR215729">
    <property type="protein sequence ID" value="VEV98860.1"/>
    <property type="molecule type" value="Genomic_DNA"/>
</dbReference>
<dbReference type="GO" id="GO:0007155">
    <property type="term" value="P:cell adhesion"/>
    <property type="evidence" value="ECO:0007669"/>
    <property type="project" value="InterPro"/>
</dbReference>
<dbReference type="Gene3D" id="2.60.40.1090">
    <property type="entry name" value="Fimbrial-type adhesion domain"/>
    <property type="match status" value="1"/>
</dbReference>
<dbReference type="GO" id="GO:0009289">
    <property type="term" value="C:pilus"/>
    <property type="evidence" value="ECO:0007669"/>
    <property type="project" value="InterPro"/>
</dbReference>
<dbReference type="InterPro" id="IPR036937">
    <property type="entry name" value="Adhesion_dom_fimbrial_sf"/>
</dbReference>
<dbReference type="AlphaFoldDB" id="A0A653E811"/>
<evidence type="ECO:0008006" key="3">
    <source>
        <dbReference type="Google" id="ProtNLM"/>
    </source>
</evidence>
<feature type="chain" id="PRO_5024977301" description="Pilin (Type 1 fimbria component protein)" evidence="1">
    <location>
        <begin position="22"/>
        <end position="340"/>
    </location>
</feature>
<evidence type="ECO:0000313" key="2">
    <source>
        <dbReference type="EMBL" id="VEV98860.1"/>
    </source>
</evidence>